<organism evidence="3">
    <name type="scientific">Mus musculus</name>
    <name type="common">Mouse</name>
    <dbReference type="NCBI Taxonomy" id="10090"/>
    <lineage>
        <taxon>Eukaryota</taxon>
        <taxon>Metazoa</taxon>
        <taxon>Chordata</taxon>
        <taxon>Craniata</taxon>
        <taxon>Vertebrata</taxon>
        <taxon>Euteleostomi</taxon>
        <taxon>Mammalia</taxon>
        <taxon>Eutheria</taxon>
        <taxon>Euarchontoglires</taxon>
        <taxon>Glires</taxon>
        <taxon>Rodentia</taxon>
        <taxon>Myomorpha</taxon>
        <taxon>Muroidea</taxon>
        <taxon>Muridae</taxon>
        <taxon>Murinae</taxon>
        <taxon>Mus</taxon>
        <taxon>Mus</taxon>
    </lineage>
</organism>
<dbReference type="AGR" id="MGI:1916092"/>
<reference evidence="3" key="7">
    <citation type="submission" date="2004-04" db="EMBL/GenBank/DDBJ databases">
        <authorList>
            <person name="Arakawa T."/>
            <person name="Carninci P."/>
            <person name="Fukuda S."/>
            <person name="Hashizume W."/>
            <person name="Hayashida K."/>
            <person name="Hori F."/>
            <person name="Iida J."/>
            <person name="Imamura K."/>
            <person name="Imotani K."/>
            <person name="Itoh M."/>
            <person name="Kanagawa S."/>
            <person name="Kawai J."/>
            <person name="Kojima M."/>
            <person name="Konno H."/>
            <person name="Murata M."/>
            <person name="Nakamura M."/>
            <person name="Ninomiya N."/>
            <person name="Nishiyori H."/>
            <person name="Nomura K."/>
            <person name="Ohno M."/>
            <person name="Sakazume N."/>
            <person name="Sano H."/>
            <person name="Sasaki D."/>
            <person name="Shibata K."/>
            <person name="Shiraki T."/>
            <person name="Tagami M."/>
            <person name="Tagami Y."/>
            <person name="Waki K."/>
            <person name="Watahiki A."/>
            <person name="Muramatsu M."/>
            <person name="Hayashizaki Y."/>
        </authorList>
    </citation>
    <scope>NUCLEOTIDE SEQUENCE</scope>
    <source>
        <strain evidence="2">C57BL/6J</strain>
        <strain evidence="3">NOD</strain>
    </source>
</reference>
<dbReference type="EMBL" id="AK160104">
    <property type="protein sequence ID" value="BAE35631.1"/>
    <property type="molecule type" value="mRNA"/>
</dbReference>
<evidence type="ECO:0000313" key="4">
    <source>
        <dbReference type="MGI" id="MGI:1916092"/>
    </source>
</evidence>
<name>Q3TDP7_MOUSE</name>
<dbReference type="EMBL" id="AK170084">
    <property type="protein sequence ID" value="BAE41554.1"/>
    <property type="molecule type" value="mRNA"/>
</dbReference>
<gene>
    <name evidence="1 4" type="primary">Tulp4</name>
</gene>
<reference evidence="3" key="2">
    <citation type="journal article" date="2000" name="Genome Res.">
        <title>Normalization and subtraction of cap-trapper-selected cDNAs to prepare full-length cDNA libraries for rapid discovery of new genes.</title>
        <authorList>
            <person name="Carninci P."/>
            <person name="Shibata Y."/>
            <person name="Hayatsu N."/>
            <person name="Sugahara Y."/>
            <person name="Shibata K."/>
            <person name="Itoh M."/>
            <person name="Konno H."/>
            <person name="Okazaki Y."/>
            <person name="Muramatsu M."/>
            <person name="Hayashizaki Y."/>
        </authorList>
    </citation>
    <scope>NUCLEOTIDE SEQUENCE</scope>
    <source>
        <strain evidence="2">C57BL/6J</strain>
        <strain evidence="3">NOD</strain>
    </source>
</reference>
<protein>
    <submittedName>
        <fullName evidence="1">Tubby like protein 4</fullName>
    </submittedName>
</protein>
<dbReference type="EMBL" id="BC147206">
    <property type="protein sequence ID" value="AAI47207.1"/>
    <property type="molecule type" value="mRNA"/>
</dbReference>
<evidence type="ECO:0000313" key="3">
    <source>
        <dbReference type="EMBL" id="BAE41554.1"/>
    </source>
</evidence>
<dbReference type="AlphaFoldDB" id="Q3TDP7"/>
<evidence type="ECO:0000313" key="1">
    <source>
        <dbReference type="EMBL" id="AAI47207.1"/>
    </source>
</evidence>
<reference evidence="3" key="5">
    <citation type="journal article" date="2002" name="Nature">
        <title>Analysis of the mouse transcriptome based on functional annotation of 60,770 full-length cDNAs.</title>
        <authorList>
            <consortium name="The FANTOM Consortium and the RIKEN Genome Exploration Research Group Phase I and II Team"/>
        </authorList>
    </citation>
    <scope>NUCLEOTIDE SEQUENCE</scope>
    <source>
        <strain evidence="2">C57BL/6J</strain>
        <strain evidence="3">NOD</strain>
    </source>
</reference>
<sequence length="80" mass="9187">MYNKMMHNRATFILACKLVSGDKLKSTKSAITFCTKLMNFWEVMHGAESGQTRGNWQWWCSDEHQGGLLEGVGCYTCRDF</sequence>
<accession>Q3TDP7</accession>
<dbReference type="MGI" id="MGI:1916092">
    <property type="gene designation" value="Tulp4"/>
</dbReference>
<reference evidence="3" key="3">
    <citation type="journal article" date="2000" name="Genome Res.">
        <title>RIKEN integrated sequence analysis (RISA) system--384-format sequencing pipeline with 384 multicapillary sequencer.</title>
        <authorList>
            <person name="Shibata K."/>
            <person name="Itoh M."/>
            <person name="Aizawa K."/>
            <person name="Nagaoka S."/>
            <person name="Sasaki N."/>
            <person name="Carninci P."/>
            <person name="Konno H."/>
            <person name="Akiyama J."/>
            <person name="Nishi K."/>
            <person name="Kitsunai T."/>
            <person name="Tashiro H."/>
            <person name="Itoh M."/>
            <person name="Sumi N."/>
            <person name="Ishii Y."/>
            <person name="Nakamura S."/>
            <person name="Hazama M."/>
            <person name="Nishine T."/>
            <person name="Harada A."/>
            <person name="Yamamoto R."/>
            <person name="Matsumoto H."/>
            <person name="Sakaguchi S."/>
            <person name="Ikegami T."/>
            <person name="Kashiwagi K."/>
            <person name="Fujiwake S."/>
            <person name="Inoue K."/>
            <person name="Togawa Y."/>
            <person name="Izawa M."/>
            <person name="Ohara E."/>
            <person name="Watahiki M."/>
            <person name="Yoneda Y."/>
            <person name="Ishikawa T."/>
            <person name="Ozawa K."/>
            <person name="Tanaka T."/>
            <person name="Matsuura S."/>
            <person name="Kawai J."/>
            <person name="Okazaki Y."/>
            <person name="Muramatsu M."/>
            <person name="Inoue Y."/>
            <person name="Kira A."/>
            <person name="Hayashizaki Y."/>
        </authorList>
    </citation>
    <scope>NUCLEOTIDE SEQUENCE</scope>
    <source>
        <strain evidence="2">C57BL/6J</strain>
        <strain evidence="3">NOD</strain>
    </source>
</reference>
<evidence type="ECO:0000313" key="2">
    <source>
        <dbReference type="EMBL" id="BAE35631.1"/>
    </source>
</evidence>
<reference evidence="3" key="8">
    <citation type="journal article" date="2005" name="Science">
        <title>The Transcriptional Landscape of the Mammalian Genome.</title>
        <authorList>
            <consortium name="The FANTOM Consortium"/>
            <consortium name="Riken Genome Exploration Research Group and Genome Science Group (Genome Network Project Core Group)"/>
        </authorList>
    </citation>
    <scope>NUCLEOTIDE SEQUENCE</scope>
    <source>
        <strain evidence="2">C57BL/6J</strain>
        <strain evidence="3">NOD</strain>
    </source>
</reference>
<reference evidence="3" key="4">
    <citation type="journal article" date="2001" name="Nature">
        <title>Functional annotation of a full-length mouse cDNA collection.</title>
        <authorList>
            <consortium name="The RIKEN Genome Exploration Research Group Phase II Team and the FANTOM Consortium"/>
        </authorList>
    </citation>
    <scope>NUCLEOTIDE SEQUENCE</scope>
    <source>
        <strain evidence="2">C57BL/6J</strain>
        <strain evidence="3">NOD</strain>
    </source>
</reference>
<reference evidence="3" key="9">
    <citation type="journal article" date="2005" name="Science">
        <title>Antisense Transcription in the Mammalian Transcriptome.</title>
        <authorList>
            <consortium name="RIKEN Genome Exploration Research Group and Genome Science Group (Genome Network Project Core Group) and the FANTOM Consortium"/>
        </authorList>
    </citation>
    <scope>NUCLEOTIDE SEQUENCE</scope>
    <source>
        <strain evidence="2">C57BL/6J</strain>
        <strain evidence="3">NOD</strain>
    </source>
</reference>
<proteinExistence type="evidence at transcript level"/>
<reference evidence="1" key="6">
    <citation type="journal article" date="2004" name="Genome Res.">
        <title>The status, quality, and expansion of the NIH full-length cDNA project: the Mammalian Gene Collection (MGC).</title>
        <authorList>
            <consortium name="The MGC Project Team"/>
            <person name="Gerhard D.S."/>
            <person name="Wagner L."/>
            <person name="Feingold E.A."/>
            <person name="Shenmen C.M."/>
            <person name="Grouse L.H."/>
            <person name="Schuler G."/>
            <person name="Klein S.L."/>
            <person name="Old S."/>
            <person name="Rasooly R."/>
            <person name="Good P."/>
            <person name="Guyer M."/>
            <person name="Peck A.M."/>
            <person name="Derge J.G."/>
            <person name="Lipman D."/>
            <person name="Collins F.S."/>
            <person name="Jang W."/>
            <person name="Sherry S."/>
            <person name="Feolo M."/>
            <person name="Misquitta L."/>
            <person name="Lee E."/>
            <person name="Rotmistrovsky K."/>
            <person name="Greenhut S.F."/>
            <person name="Schaefer C.F."/>
            <person name="Buetow K."/>
            <person name="Bonner T.I."/>
            <person name="Haussler D."/>
            <person name="Kent J."/>
            <person name="Kiekhaus M."/>
            <person name="Furey T."/>
            <person name="Brent M."/>
            <person name="Prange C."/>
            <person name="Schreiber K."/>
            <person name="Shapiro N."/>
            <person name="Bhat N.K."/>
            <person name="Hopkins R.F."/>
            <person name="Hsie F."/>
            <person name="Driscoll T."/>
            <person name="Soares M.B."/>
            <person name="Casavant T.L."/>
            <person name="Scheetz T.E."/>
            <person name="Brown-stein M.J."/>
            <person name="Usdin T.B."/>
            <person name="Toshiyuki S."/>
            <person name="Carninci P."/>
            <person name="Piao Y."/>
            <person name="Dudekula D.B."/>
            <person name="Ko M.S."/>
            <person name="Kawakami K."/>
            <person name="Suzuki Y."/>
            <person name="Sugano S."/>
            <person name="Gruber C.E."/>
            <person name="Smith M.R."/>
            <person name="Simmons B."/>
            <person name="Moore T."/>
            <person name="Waterman R."/>
            <person name="Johnson S.L."/>
            <person name="Ruan Y."/>
            <person name="Wei C.L."/>
            <person name="Mathavan S."/>
            <person name="Gunaratne P.H."/>
            <person name="Wu J."/>
            <person name="Garcia A.M."/>
            <person name="Hulyk S.W."/>
            <person name="Fuh E."/>
            <person name="Yuan Y."/>
            <person name="Sneed A."/>
            <person name="Kowis C."/>
            <person name="Hodgson A."/>
            <person name="Muzny D.M."/>
            <person name="McPherson J."/>
            <person name="Gibbs R.A."/>
            <person name="Fahey J."/>
            <person name="Helton E."/>
            <person name="Ketteman M."/>
            <person name="Madan A."/>
            <person name="Rodrigues S."/>
            <person name="Sanchez A."/>
            <person name="Whiting M."/>
            <person name="Madari A."/>
            <person name="Young A.C."/>
            <person name="Wetherby K.D."/>
            <person name="Granite S.J."/>
            <person name="Kwong P.N."/>
            <person name="Brinkley C.P."/>
            <person name="Pearson R.L."/>
            <person name="Bouffard G.G."/>
            <person name="Blakesly R.W."/>
            <person name="Green E.D."/>
            <person name="Dickson M.C."/>
            <person name="Rodriguez A.C."/>
            <person name="Grimwood J."/>
            <person name="Schmutz J."/>
            <person name="Myers R.M."/>
            <person name="Butterfield Y.S."/>
            <person name="Griffith M."/>
            <person name="Griffith O.L."/>
            <person name="Krzywinski M.I."/>
            <person name="Liao N."/>
            <person name="Morin R."/>
            <person name="Morrin R."/>
            <person name="Palmquist D."/>
            <person name="Petrescu A.S."/>
            <person name="Skalska U."/>
            <person name="Smailus D.E."/>
            <person name="Stott J.M."/>
            <person name="Schnerch A."/>
            <person name="Schein J.E."/>
            <person name="Jones S.J."/>
            <person name="Holt R.A."/>
            <person name="Baross A."/>
            <person name="Marra M.A."/>
            <person name="Clifton S."/>
            <person name="Makowski K.A."/>
            <person name="Bosak S."/>
            <person name="Malek J."/>
        </authorList>
    </citation>
    <scope>NUCLEOTIDE SEQUENCE [LARGE SCALE MRNA]</scope>
    <source>
        <tissue evidence="1">Brain</tissue>
    </source>
</reference>
<reference evidence="3" key="1">
    <citation type="journal article" date="1999" name="Methods Enzymol.">
        <title>High-efficiency full-length cDNA cloning.</title>
        <authorList>
            <person name="Carninci P."/>
            <person name="Hayashizaki Y."/>
        </authorList>
    </citation>
    <scope>NUCLEOTIDE SEQUENCE</scope>
    <source>
        <strain evidence="2">C57BL/6J</strain>
        <strain evidence="3">NOD</strain>
    </source>
</reference>